<protein>
    <submittedName>
        <fullName evidence="1">FtsW/RodA/SpoVE family cell cycle protein</fullName>
    </submittedName>
</protein>
<evidence type="ECO:0000313" key="2">
    <source>
        <dbReference type="Proteomes" id="UP001631969"/>
    </source>
</evidence>
<proteinExistence type="predicted"/>
<evidence type="ECO:0000313" key="1">
    <source>
        <dbReference type="EMBL" id="MFM9330839.1"/>
    </source>
</evidence>
<reference evidence="1" key="1">
    <citation type="submission" date="2024-12" db="EMBL/GenBank/DDBJ databases">
        <authorList>
            <person name="Wu N."/>
        </authorList>
    </citation>
    <scope>NUCLEOTIDE SEQUENCE</scope>
    <source>
        <strain evidence="1">P15</strain>
    </source>
</reference>
<name>A0ACC7P5H5_9BACL</name>
<dbReference type="Proteomes" id="UP001631969">
    <property type="component" value="Unassembled WGS sequence"/>
</dbReference>
<dbReference type="EMBL" id="JBJURJ010000015">
    <property type="protein sequence ID" value="MFM9330839.1"/>
    <property type="molecule type" value="Genomic_DNA"/>
</dbReference>
<accession>A0ACC7P5H5</accession>
<gene>
    <name evidence="1" type="ORF">ACI1P1_21345</name>
</gene>
<comment type="caution">
    <text evidence="1">The sequence shown here is derived from an EMBL/GenBank/DDBJ whole genome shotgun (WGS) entry which is preliminary data.</text>
</comment>
<sequence length="386" mass="42955">MLAKLKRYDWFIVFLLILFVVISCFLVYSATVDIVKYGPNFWKKIPVNAAIGFMVFFTVSLVDFRLLIKAAPYGYITGVLLLAALFVWGTEREGAVGWFSLPVIGDFQPAELMKVLLIIAIAAYAARKKGERLEFMRDVLPIGLIAFLPFMLVLVQPDLGNAMIFLVILLGMYWISNVKYTHVLIGTALVVMLVGGFVYTFKTYHEDIVKMAGTKYNHWVARIDTFIDPDNVDPAVGGYQYLRSKIAIGSGGLRGDGYLQGNSVHNNFVPVAYTDGIFVVVAEEFGFIGSSALLLLYFILIYRMILISIQSTNLAGSYMIVGIVSMYVFQIFQNIGMFLGLMPLTGITLPFISYGGTSLLINMLSLGLVMSVKLHQEKESMFGAEE</sequence>
<organism evidence="1 2">
    <name type="scientific">Paenibacillus mesotrionivorans</name>
    <dbReference type="NCBI Taxonomy" id="3160968"/>
    <lineage>
        <taxon>Bacteria</taxon>
        <taxon>Bacillati</taxon>
        <taxon>Bacillota</taxon>
        <taxon>Bacilli</taxon>
        <taxon>Bacillales</taxon>
        <taxon>Paenibacillaceae</taxon>
        <taxon>Paenibacillus</taxon>
    </lineage>
</organism>
<keyword evidence="2" id="KW-1185">Reference proteome</keyword>